<keyword evidence="6" id="KW-0540">Nuclease</keyword>
<accession>A0A1W5P0V0</accession>
<feature type="region of interest" description="Disordered" evidence="4">
    <location>
        <begin position="179"/>
        <end position="209"/>
    </location>
</feature>
<evidence type="ECO:0000259" key="5">
    <source>
        <dbReference type="PROSITE" id="PS50164"/>
    </source>
</evidence>
<evidence type="ECO:0000256" key="3">
    <source>
        <dbReference type="ARBA" id="ARBA00022842"/>
    </source>
</evidence>
<dbReference type="SUPFAM" id="SSF64496">
    <property type="entry name" value="DNA-binding domain of intron-encoded endonucleases"/>
    <property type="match status" value="1"/>
</dbReference>
<proteinExistence type="predicted"/>
<dbReference type="InterPro" id="IPR048681">
    <property type="entry name" value="I-TevI_DNA-bd"/>
</dbReference>
<feature type="compositionally biased region" description="Basic and acidic residues" evidence="4">
    <location>
        <begin position="129"/>
        <end position="140"/>
    </location>
</feature>
<dbReference type="SMART" id="SM00465">
    <property type="entry name" value="GIYc"/>
    <property type="match status" value="1"/>
</dbReference>
<name>A0A1W5P0V0_9CAUD</name>
<feature type="region of interest" description="Disordered" evidence="4">
    <location>
        <begin position="86"/>
        <end position="113"/>
    </location>
</feature>
<feature type="domain" description="GIY-YIG" evidence="5">
    <location>
        <begin position="1"/>
        <end position="84"/>
    </location>
</feature>
<dbReference type="InterPro" id="IPR000305">
    <property type="entry name" value="GIY-YIG_endonuc"/>
</dbReference>
<dbReference type="EMBL" id="KX443552">
    <property type="protein sequence ID" value="AON97266.1"/>
    <property type="molecule type" value="Genomic_DNA"/>
</dbReference>
<evidence type="ECO:0000313" key="6">
    <source>
        <dbReference type="EMBL" id="AON97266.1"/>
    </source>
</evidence>
<feature type="region of interest" description="Disordered" evidence="4">
    <location>
        <begin position="128"/>
        <end position="153"/>
    </location>
</feature>
<comment type="similarity">
    <text evidence="2">To endonucleases of group I introns of fungi and phage.</text>
</comment>
<gene>
    <name evidence="6" type="ORF">E_258</name>
</gene>
<comment type="cofactor">
    <cofactor evidence="1">
        <name>Mg(2+)</name>
        <dbReference type="ChEBI" id="CHEBI:18420"/>
    </cofactor>
</comment>
<organism evidence="6 7">
    <name type="scientific">Cronobacter phage vB_CsaM_leE</name>
    <dbReference type="NCBI Taxonomy" id="1873954"/>
    <lineage>
        <taxon>Viruses</taxon>
        <taxon>Duplodnaviria</taxon>
        <taxon>Heunggongvirae</taxon>
        <taxon>Uroviricota</taxon>
        <taxon>Caudoviricetes</taxon>
        <taxon>Pantevenvirales</taxon>
        <taxon>Straboviridae</taxon>
        <taxon>Pseudotevenvirus</taxon>
        <taxon>Pseudotevenvirus lee</taxon>
    </lineage>
</organism>
<dbReference type="SMART" id="SM00496">
    <property type="entry name" value="IENR2"/>
    <property type="match status" value="4"/>
</dbReference>
<protein>
    <submittedName>
        <fullName evidence="6">Putative Seg-like homing endonuclease</fullName>
    </submittedName>
</protein>
<dbReference type="GO" id="GO:0003677">
    <property type="term" value="F:DNA binding"/>
    <property type="evidence" value="ECO:0007669"/>
    <property type="project" value="InterPro"/>
</dbReference>
<keyword evidence="3" id="KW-0460">Magnesium</keyword>
<evidence type="ECO:0000313" key="7">
    <source>
        <dbReference type="Proteomes" id="UP000224997"/>
    </source>
</evidence>
<keyword evidence="6" id="KW-0255">Endonuclease</keyword>
<dbReference type="GO" id="GO:0004519">
    <property type="term" value="F:endonuclease activity"/>
    <property type="evidence" value="ECO:0007669"/>
    <property type="project" value="UniProtKB-KW"/>
</dbReference>
<reference evidence="6 7" key="1">
    <citation type="journal article" date="2017" name="Int. J. Food Microbiol.">
        <title>Investigating the biocontrol and anti-biofilm potential of a three phage cocktail against Cronobacter sakazakii in different brands of infant formula.</title>
        <authorList>
            <person name="Endersen L."/>
            <person name="Buttimer C."/>
            <person name="Nevin E."/>
            <person name="Coffey A."/>
            <person name="Neve H."/>
            <person name="Oliveira H."/>
            <person name="Lavigne R."/>
            <person name="O'Mahony J."/>
        </authorList>
    </citation>
    <scope>NUCLEOTIDE SEQUENCE [LARGE SCALE GENOMIC DNA]</scope>
</reference>
<dbReference type="Pfam" id="PF20987">
    <property type="entry name" value="I-TevI_DNA-bd"/>
    <property type="match status" value="1"/>
</dbReference>
<dbReference type="InterPro" id="IPR035901">
    <property type="entry name" value="GIY-YIG_endonuc_sf"/>
</dbReference>
<dbReference type="SUPFAM" id="SSF82771">
    <property type="entry name" value="GIY-YIG endonuclease"/>
    <property type="match status" value="1"/>
</dbReference>
<dbReference type="PROSITE" id="PS50164">
    <property type="entry name" value="GIY_YIG"/>
    <property type="match status" value="1"/>
</dbReference>
<evidence type="ECO:0000256" key="4">
    <source>
        <dbReference type="SAM" id="MobiDB-lite"/>
    </source>
</evidence>
<sequence>MFYTIYKITNTINGREYIGAHKTDNLDDRYMGSGKNIKHAIDFYGIESFVKEILYVFDTEEEMYLKEAELVTDEYISLPHTYNIKPGGKGGTAYEQSEEHRRKNSNALKGREITPLHRDRISRALKNHVRSEEHQRKLSEASKIAVSTPEHKEKMSAHFTELYKSRPELKQQISSSVKAHYANETEEEKNQRRLRHTGKVRSEETKQKLSIAHKGKHTGEKNPMFGKPASNRRMVSGDGVVYGSVKEAAETLGLSQGTIVARCKSQKNVNWFYVGVDLPNQID</sequence>
<keyword evidence="7" id="KW-1185">Reference proteome</keyword>
<evidence type="ECO:0000256" key="1">
    <source>
        <dbReference type="ARBA" id="ARBA00001946"/>
    </source>
</evidence>
<dbReference type="Proteomes" id="UP000224997">
    <property type="component" value="Segment"/>
</dbReference>
<keyword evidence="6" id="KW-0378">Hydrolase</keyword>
<dbReference type="Gene3D" id="3.40.1440.10">
    <property type="entry name" value="GIY-YIG endonuclease"/>
    <property type="match status" value="1"/>
</dbReference>
<dbReference type="InterPro" id="IPR003611">
    <property type="entry name" value="NUMOD3"/>
</dbReference>
<evidence type="ECO:0000256" key="2">
    <source>
        <dbReference type="ARBA" id="ARBA00010045"/>
    </source>
</evidence>
<dbReference type="CDD" id="cd10444">
    <property type="entry name" value="GIY-YIG_SegABCDEFG"/>
    <property type="match status" value="1"/>
</dbReference>